<protein>
    <submittedName>
        <fullName evidence="4">Uncharacterized protein</fullName>
    </submittedName>
</protein>
<organism evidence="4">
    <name type="scientific">Vitis vinifera</name>
    <name type="common">Grape</name>
    <dbReference type="NCBI Taxonomy" id="29760"/>
    <lineage>
        <taxon>Eukaryota</taxon>
        <taxon>Viridiplantae</taxon>
        <taxon>Streptophyta</taxon>
        <taxon>Embryophyta</taxon>
        <taxon>Tracheophyta</taxon>
        <taxon>Spermatophyta</taxon>
        <taxon>Magnoliopsida</taxon>
        <taxon>eudicotyledons</taxon>
        <taxon>Gunneridae</taxon>
        <taxon>Pentapetalae</taxon>
        <taxon>rosids</taxon>
        <taxon>Vitales</taxon>
        <taxon>Vitaceae</taxon>
        <taxon>Viteae</taxon>
        <taxon>Vitis</taxon>
    </lineage>
</organism>
<dbReference type="SUPFAM" id="SSF52743">
    <property type="entry name" value="Subtilisin-like"/>
    <property type="match status" value="1"/>
</dbReference>
<dbReference type="GO" id="GO:0006508">
    <property type="term" value="P:proteolysis"/>
    <property type="evidence" value="ECO:0007669"/>
    <property type="project" value="InterPro"/>
</dbReference>
<dbReference type="AlphaFoldDB" id="A5BDQ9"/>
<name>A5BDQ9_VITVI</name>
<accession>A5BDQ9</accession>
<dbReference type="Gene3D" id="3.40.50.200">
    <property type="entry name" value="Peptidase S8/S53 domain"/>
    <property type="match status" value="1"/>
</dbReference>
<dbReference type="GO" id="GO:0004252">
    <property type="term" value="F:serine-type endopeptidase activity"/>
    <property type="evidence" value="ECO:0007669"/>
    <property type="project" value="InterPro"/>
</dbReference>
<feature type="compositionally biased region" description="Basic and acidic residues" evidence="3">
    <location>
        <begin position="164"/>
        <end position="176"/>
    </location>
</feature>
<evidence type="ECO:0000256" key="1">
    <source>
        <dbReference type="ARBA" id="ARBA00011073"/>
    </source>
</evidence>
<proteinExistence type="inferred from homology"/>
<evidence type="ECO:0000256" key="3">
    <source>
        <dbReference type="SAM" id="MobiDB-lite"/>
    </source>
</evidence>
<dbReference type="InterPro" id="IPR036852">
    <property type="entry name" value="Peptidase_S8/S53_dom_sf"/>
</dbReference>
<dbReference type="PANTHER" id="PTHR10795">
    <property type="entry name" value="PROPROTEIN CONVERTASE SUBTILISIN/KEXIN"/>
    <property type="match status" value="1"/>
</dbReference>
<sequence>MAGVKVEKRGLSENFGKNNLGRTGMERLKLNEAGSVGGMERKVWKVCTVTLSLMLGRWDFSGGHHVSVLLPNEVNDECSSSQITTSHFASRDNLEASIKSIEGMPTIHSGCIPSPGKSSSVIQCQRPLFLVTCWSPNFSKKKGKYSMYEDEKEGCIQNEKENFERNGEDDYGKPDIAHVPPPAERKDRSDDKSPPRSLTVVCRVIMTLSPPRAIMMSQKVFPPLKREAELLILYKRTFAQGGRRASTWQLRGSLGREASTLTTSPQVQLGERLASAFLQTVPTPISNNTPKESMGLPEQMFVQLLHRSSRLDAIRKRIFVSCSAGNSGPTHFTLSNKAPWSLTVAASTLDRSITATTKLGNTEEFDGESLYHQEESPFATIESHPLVSK</sequence>
<comment type="similarity">
    <text evidence="1">Belongs to the peptidase S8 family.</text>
</comment>
<feature type="region of interest" description="Disordered" evidence="3">
    <location>
        <begin position="164"/>
        <end position="196"/>
    </location>
</feature>
<reference evidence="4" key="1">
    <citation type="journal article" date="2007" name="PLoS ONE">
        <title>The first genome sequence of an elite grapevine cultivar (Pinot noir Vitis vinifera L.): coping with a highly heterozygous genome.</title>
        <authorList>
            <person name="Velasco R."/>
            <person name="Zharkikh A."/>
            <person name="Troggio M."/>
            <person name="Cartwright D.A."/>
            <person name="Cestaro A."/>
            <person name="Pruss D."/>
            <person name="Pindo M."/>
            <person name="FitzGerald L.M."/>
            <person name="Vezzulli S."/>
            <person name="Reid J."/>
            <person name="Malacarne G."/>
            <person name="Iliev D."/>
            <person name="Coppola G."/>
            <person name="Wardell B."/>
            <person name="Micheletti D."/>
            <person name="Macalma T."/>
            <person name="Facci M."/>
            <person name="Mitchell J.T."/>
            <person name="Perazzolli M."/>
            <person name="Eldredge G."/>
            <person name="Gatto P."/>
            <person name="Oyzerski R."/>
            <person name="Moretto M."/>
            <person name="Gutin N."/>
            <person name="Stefanini M."/>
            <person name="Chen Y."/>
            <person name="Segala C."/>
            <person name="Davenport C."/>
            <person name="Dematte L."/>
            <person name="Mraz A."/>
            <person name="Battilana J."/>
            <person name="Stormo K."/>
            <person name="Costa F."/>
            <person name="Tao Q."/>
            <person name="Si-Ammour A."/>
            <person name="Harkins T."/>
            <person name="Lackey A."/>
            <person name="Perbost C."/>
            <person name="Taillon B."/>
            <person name="Stella A."/>
            <person name="Solovyev V."/>
            <person name="Fawcett J.A."/>
            <person name="Sterck L."/>
            <person name="Vandepoele K."/>
            <person name="Grando S.M."/>
            <person name="Toppo S."/>
            <person name="Moser C."/>
            <person name="Lanchbury J."/>
            <person name="Bogden R."/>
            <person name="Skolnick M."/>
            <person name="Sgaramella V."/>
            <person name="Bhatnagar S.K."/>
            <person name="Fontana P."/>
            <person name="Gutin A."/>
            <person name="Van de Peer Y."/>
            <person name="Salamini F."/>
            <person name="Viola R."/>
        </authorList>
    </citation>
    <scope>NUCLEOTIDE SEQUENCE</scope>
</reference>
<dbReference type="EMBL" id="AM455744">
    <property type="protein sequence ID" value="CAN83124.1"/>
    <property type="molecule type" value="Genomic_DNA"/>
</dbReference>
<dbReference type="InterPro" id="IPR045051">
    <property type="entry name" value="SBT"/>
</dbReference>
<keyword evidence="2" id="KW-0732">Signal</keyword>
<dbReference type="Gene3D" id="3.50.30.30">
    <property type="match status" value="1"/>
</dbReference>
<evidence type="ECO:0000256" key="2">
    <source>
        <dbReference type="ARBA" id="ARBA00022729"/>
    </source>
</evidence>
<evidence type="ECO:0000313" key="4">
    <source>
        <dbReference type="EMBL" id="CAN83124.1"/>
    </source>
</evidence>
<gene>
    <name evidence="4" type="ORF">VITISV_015108</name>
</gene>
<feature type="compositionally biased region" description="Basic and acidic residues" evidence="3">
    <location>
        <begin position="183"/>
        <end position="194"/>
    </location>
</feature>